<proteinExistence type="predicted"/>
<dbReference type="Proteomes" id="UP000766629">
    <property type="component" value="Unassembled WGS sequence"/>
</dbReference>
<evidence type="ECO:0000313" key="2">
    <source>
        <dbReference type="Proteomes" id="UP000766629"/>
    </source>
</evidence>
<protein>
    <submittedName>
        <fullName evidence="1">EexN family lipoprotein</fullName>
    </submittedName>
</protein>
<dbReference type="PROSITE" id="PS51257">
    <property type="entry name" value="PROKAR_LIPOPROTEIN"/>
    <property type="match status" value="1"/>
</dbReference>
<evidence type="ECO:0000313" key="1">
    <source>
        <dbReference type="EMBL" id="MBY6141963.1"/>
    </source>
</evidence>
<accession>A0ABS7NLA3</accession>
<dbReference type="InterPro" id="IPR047937">
    <property type="entry name" value="Eex_IncN-like"/>
</dbReference>
<keyword evidence="1" id="KW-0449">Lipoprotein</keyword>
<dbReference type="NCBIfam" id="NF033894">
    <property type="entry name" value="Eex_IncN"/>
    <property type="match status" value="1"/>
</dbReference>
<dbReference type="EMBL" id="JAHVJA010000016">
    <property type="protein sequence ID" value="MBY6141963.1"/>
    <property type="molecule type" value="Genomic_DNA"/>
</dbReference>
<keyword evidence="2" id="KW-1185">Reference proteome</keyword>
<comment type="caution">
    <text evidence="1">The sequence shown here is derived from an EMBL/GenBank/DDBJ whole genome shotgun (WGS) entry which is preliminary data.</text>
</comment>
<sequence length="84" mass="9482">MKTQHFLITIAFFSAISACKEENRSVEYFVQNEAERAAVLKKCELSDGANLDANCTNAWRAQEKVQIDRERQAAKRLFGGTPSE</sequence>
<gene>
    <name evidence="1" type="ORF">KUV26_21225</name>
</gene>
<organism evidence="1 2">
    <name type="scientific">Leisingera daeponensis</name>
    <dbReference type="NCBI Taxonomy" id="405746"/>
    <lineage>
        <taxon>Bacteria</taxon>
        <taxon>Pseudomonadati</taxon>
        <taxon>Pseudomonadota</taxon>
        <taxon>Alphaproteobacteria</taxon>
        <taxon>Rhodobacterales</taxon>
        <taxon>Roseobacteraceae</taxon>
        <taxon>Leisingera</taxon>
    </lineage>
</organism>
<reference evidence="1 2" key="1">
    <citation type="submission" date="2021-06" db="EMBL/GenBank/DDBJ databases">
        <title>50 bacteria genomes isolated from Dapeng, Shenzhen, China.</title>
        <authorList>
            <person name="Zheng W."/>
            <person name="Yu S."/>
            <person name="Huang Y."/>
        </authorList>
    </citation>
    <scope>NUCLEOTIDE SEQUENCE [LARGE SCALE GENOMIC DNA]</scope>
    <source>
        <strain evidence="1 2">DP1N14-2</strain>
    </source>
</reference>
<name>A0ABS7NLA3_9RHOB</name>
<dbReference type="RefSeq" id="WP_222509904.1">
    <property type="nucleotide sequence ID" value="NZ_JAHVJA010000016.1"/>
</dbReference>